<evidence type="ECO:0000313" key="3">
    <source>
        <dbReference type="Proteomes" id="UP000030746"/>
    </source>
</evidence>
<dbReference type="Proteomes" id="UP000030746">
    <property type="component" value="Unassembled WGS sequence"/>
</dbReference>
<sequence length="605" mass="67798">MDTFKNNGQLVNSVYQIMDRVIVFLVFVFVASVYRYYSSTKLWNGSLPVPLADVNGHDIQVADNSMKSMFWEHLFEFKSTCELPAFKTIQQCEQINKRGGPCSYMCRCYFYKTGVMPGKYSKPLVLPKQDMANIEAITLHDSYIHNITNTPSAELSKLSFLNPRQKLVAGDTFKVVIQVIDRAGKPRRVGGDDIRIWMVSANKDRGLKIVGDVVDVSNGTYVASIKALWDGRSVIYAKIEHSREEIATRLRWQRQYRTLYYHGGIFTKSKLKEETACSFFRQKAEVCNFTVLNGGFPWYCEKPSNPKLTCADIDRFDELGYTPTPLTDIEMKLTQNRDLERIDANAKEGGFLPLLLPLIFGGIAAAGSATGGISAAVKAANAKKAADAKAADKRRHNLAIEKQAQKAATAKKGSGVGDMIGTIKELGKRFGAETKKTVKQGLNKLVDSIDTGEIKVKHKGLIDLINGEDIPIADDKDLVAYSKFLHAIRKSGPGTNRSKEVKLYIRVIGQDDECEVDEVHDYAEDNNPIIQEIDEFEDMVSGEGITFLSDNNEELLNRLRVILAAMKEGHQSHRQFNEVNCILKRLLKKGIIDKNDYKIVIKNVK</sequence>
<keyword evidence="1" id="KW-1133">Transmembrane helix</keyword>
<dbReference type="GeneID" id="20239699"/>
<keyword evidence="1" id="KW-0472">Membrane</keyword>
<dbReference type="Gene3D" id="2.60.40.10">
    <property type="entry name" value="Immunoglobulins"/>
    <property type="match status" value="1"/>
</dbReference>
<keyword evidence="3" id="KW-1185">Reference proteome</keyword>
<proteinExistence type="predicted"/>
<feature type="transmembrane region" description="Helical" evidence="1">
    <location>
        <begin position="21"/>
        <end position="37"/>
    </location>
</feature>
<dbReference type="PANTHER" id="PTHR16165:SF5">
    <property type="entry name" value="NXPE FAMILY MEMBER 3"/>
    <property type="match status" value="1"/>
</dbReference>
<reference evidence="2 3" key="1">
    <citation type="journal article" date="2013" name="Nature">
        <title>Insights into bilaterian evolution from three spiralian genomes.</title>
        <authorList>
            <person name="Simakov O."/>
            <person name="Marletaz F."/>
            <person name="Cho S.J."/>
            <person name="Edsinger-Gonzales E."/>
            <person name="Havlak P."/>
            <person name="Hellsten U."/>
            <person name="Kuo D.H."/>
            <person name="Larsson T."/>
            <person name="Lv J."/>
            <person name="Arendt D."/>
            <person name="Savage R."/>
            <person name="Osoegawa K."/>
            <person name="de Jong P."/>
            <person name="Grimwood J."/>
            <person name="Chapman J.A."/>
            <person name="Shapiro H."/>
            <person name="Aerts A."/>
            <person name="Otillar R.P."/>
            <person name="Terry A.Y."/>
            <person name="Boore J.L."/>
            <person name="Grigoriev I.V."/>
            <person name="Lindberg D.R."/>
            <person name="Seaver E.C."/>
            <person name="Weisblat D.A."/>
            <person name="Putnam N.H."/>
            <person name="Rokhsar D.S."/>
        </authorList>
    </citation>
    <scope>NUCLEOTIDE SEQUENCE [LARGE SCALE GENOMIC DNA]</scope>
</reference>
<dbReference type="RefSeq" id="XP_009059041.1">
    <property type="nucleotide sequence ID" value="XM_009060793.1"/>
</dbReference>
<gene>
    <name evidence="2" type="ORF">LOTGIDRAFT_164297</name>
</gene>
<accession>V4A5X1</accession>
<dbReference type="CTD" id="20239699"/>
<evidence type="ECO:0000313" key="2">
    <source>
        <dbReference type="EMBL" id="ESO90370.1"/>
    </source>
</evidence>
<dbReference type="AlphaFoldDB" id="V4A5X1"/>
<dbReference type="PANTHER" id="PTHR16165">
    <property type="entry name" value="NXPE FAMILY MEMBER"/>
    <property type="match status" value="1"/>
</dbReference>
<organism evidence="2 3">
    <name type="scientific">Lottia gigantea</name>
    <name type="common">Giant owl limpet</name>
    <dbReference type="NCBI Taxonomy" id="225164"/>
    <lineage>
        <taxon>Eukaryota</taxon>
        <taxon>Metazoa</taxon>
        <taxon>Spiralia</taxon>
        <taxon>Lophotrochozoa</taxon>
        <taxon>Mollusca</taxon>
        <taxon>Gastropoda</taxon>
        <taxon>Patellogastropoda</taxon>
        <taxon>Lottioidea</taxon>
        <taxon>Lottiidae</taxon>
        <taxon>Lottia</taxon>
    </lineage>
</organism>
<evidence type="ECO:0000256" key="1">
    <source>
        <dbReference type="SAM" id="Phobius"/>
    </source>
</evidence>
<name>V4A5X1_LOTGI</name>
<dbReference type="KEGG" id="lgi:LOTGIDRAFT_164297"/>
<dbReference type="HOGENOM" id="CLU_451519_0_0_1"/>
<protein>
    <submittedName>
        <fullName evidence="2">Uncharacterized protein</fullName>
    </submittedName>
</protein>
<dbReference type="OrthoDB" id="6775587at2759"/>
<dbReference type="InterPro" id="IPR013783">
    <property type="entry name" value="Ig-like_fold"/>
</dbReference>
<keyword evidence="1" id="KW-0812">Transmembrane</keyword>
<dbReference type="EMBL" id="KB202444">
    <property type="protein sequence ID" value="ESO90370.1"/>
    <property type="molecule type" value="Genomic_DNA"/>
</dbReference>